<dbReference type="SMART" id="SM00360">
    <property type="entry name" value="RRM"/>
    <property type="match status" value="2"/>
</dbReference>
<dbReference type="PANTHER" id="PTHR23236:SF25">
    <property type="entry name" value="RNA-BINDING PROTEIN 34"/>
    <property type="match status" value="1"/>
</dbReference>
<dbReference type="EMBL" id="KQ965838">
    <property type="protein sequence ID" value="KXS10083.1"/>
    <property type="molecule type" value="Genomic_DNA"/>
</dbReference>
<dbReference type="GO" id="GO:0003723">
    <property type="term" value="F:RNA binding"/>
    <property type="evidence" value="ECO:0007669"/>
    <property type="project" value="UniProtKB-UniRule"/>
</dbReference>
<feature type="compositionally biased region" description="Basic residues" evidence="8">
    <location>
        <begin position="385"/>
        <end position="394"/>
    </location>
</feature>
<feature type="domain" description="RRM" evidence="9">
    <location>
        <begin position="241"/>
        <end position="318"/>
    </location>
</feature>
<keyword evidence="11" id="KW-1185">Reference proteome</keyword>
<dbReference type="InterPro" id="IPR000504">
    <property type="entry name" value="RRM_dom"/>
</dbReference>
<dbReference type="InterPro" id="IPR012677">
    <property type="entry name" value="Nucleotide-bd_a/b_plait_sf"/>
</dbReference>
<evidence type="ECO:0000256" key="8">
    <source>
        <dbReference type="SAM" id="MobiDB-lite"/>
    </source>
</evidence>
<accession>A0A139A154</accession>
<feature type="region of interest" description="Disordered" evidence="8">
    <location>
        <begin position="319"/>
        <end position="428"/>
    </location>
</feature>
<keyword evidence="6" id="KW-0539">Nucleus</keyword>
<comment type="subcellular location">
    <subcellularLocation>
        <location evidence="2">Nucleus</location>
        <location evidence="2">Nucleolus</location>
    </subcellularLocation>
</comment>
<dbReference type="Pfam" id="PF00076">
    <property type="entry name" value="RRM_1"/>
    <property type="match status" value="1"/>
</dbReference>
<dbReference type="PROSITE" id="PS50102">
    <property type="entry name" value="RRM"/>
    <property type="match status" value="2"/>
</dbReference>
<evidence type="ECO:0000256" key="1">
    <source>
        <dbReference type="ARBA" id="ARBA00002475"/>
    </source>
</evidence>
<evidence type="ECO:0000256" key="6">
    <source>
        <dbReference type="ARBA" id="ARBA00023242"/>
    </source>
</evidence>
<comment type="similarity">
    <text evidence="3">Belongs to the RRM RBM34 family.</text>
</comment>
<sequence length="428" mass="45331">MPSILGTAAPTSLDQGIAALFAQPQKRKLAGDGDTTTAKKRRASDDEGDGGAREGAGTGEKKSTWARKKERARLAKLAEGNESAATSPTRGAEKGTPRSRAKSSEEGEDGGDVKTEGEEGEEEEDQDNAAKLSRTVFIGNVVTEVLTKKSTKKEFTKLLEQYGTLESVRFRSIAFSAPLARRTALAAKLIHPNRDSCNAYAVFATEDQATACAQGLNGMVWMERHLRGDLAGRDGPPDPKRSVFLGNLPMDCRDEQLWELFKDMEAEIDAVRVVRDAKTNVGRGVGYITFKTRAAAHLALSHTGTVSNREVRIVRCKPHIPRAPSGVGSVAAPGSHKTSKSERPEKVHGAIRRLVGKGKLDKPLHGGLAATEGERAVRGDLSGKSKGKGGKIRRMGAGAGLGGVKPKAKKKVGGSAGGPGKKAKSGKK</sequence>
<comment type="function">
    <text evidence="1">Involved in pre-25S rRNA processing.</text>
</comment>
<dbReference type="InterPro" id="IPR035979">
    <property type="entry name" value="RBD_domain_sf"/>
</dbReference>
<evidence type="ECO:0000256" key="3">
    <source>
        <dbReference type="ARBA" id="ARBA00007077"/>
    </source>
</evidence>
<organism evidence="10 11">
    <name type="scientific">Gonapodya prolifera (strain JEL478)</name>
    <name type="common">Monoblepharis prolifera</name>
    <dbReference type="NCBI Taxonomy" id="1344416"/>
    <lineage>
        <taxon>Eukaryota</taxon>
        <taxon>Fungi</taxon>
        <taxon>Fungi incertae sedis</taxon>
        <taxon>Chytridiomycota</taxon>
        <taxon>Chytridiomycota incertae sedis</taxon>
        <taxon>Monoblepharidomycetes</taxon>
        <taxon>Monoblepharidales</taxon>
        <taxon>Gonapodyaceae</taxon>
        <taxon>Gonapodya</taxon>
    </lineage>
</organism>
<dbReference type="GO" id="GO:0005730">
    <property type="term" value="C:nucleolus"/>
    <property type="evidence" value="ECO:0007669"/>
    <property type="project" value="UniProtKB-SubCell"/>
</dbReference>
<feature type="compositionally biased region" description="Basic and acidic residues" evidence="8">
    <location>
        <begin position="372"/>
        <end position="383"/>
    </location>
</feature>
<evidence type="ECO:0000259" key="9">
    <source>
        <dbReference type="PROSITE" id="PS50102"/>
    </source>
</evidence>
<dbReference type="SUPFAM" id="SSF54928">
    <property type="entry name" value="RNA-binding domain, RBD"/>
    <property type="match status" value="2"/>
</dbReference>
<dbReference type="Gene3D" id="3.30.70.330">
    <property type="match status" value="2"/>
</dbReference>
<feature type="compositionally biased region" description="Basic and acidic residues" evidence="8">
    <location>
        <begin position="339"/>
        <end position="348"/>
    </location>
</feature>
<evidence type="ECO:0000256" key="4">
    <source>
        <dbReference type="ARBA" id="ARBA00015520"/>
    </source>
</evidence>
<gene>
    <name evidence="10" type="ORF">M427DRAFT_149159</name>
</gene>
<evidence type="ECO:0000313" key="11">
    <source>
        <dbReference type="Proteomes" id="UP000070544"/>
    </source>
</evidence>
<dbReference type="STRING" id="1344416.A0A139A154"/>
<evidence type="ECO:0000256" key="7">
    <source>
        <dbReference type="PROSITE-ProRule" id="PRU00176"/>
    </source>
</evidence>
<evidence type="ECO:0000256" key="2">
    <source>
        <dbReference type="ARBA" id="ARBA00004604"/>
    </source>
</evidence>
<protein>
    <recommendedName>
        <fullName evidence="4">Nucleolar protein 12</fullName>
    </recommendedName>
</protein>
<name>A0A139A154_GONPJ</name>
<feature type="region of interest" description="Disordered" evidence="8">
    <location>
        <begin position="24"/>
        <end position="131"/>
    </location>
</feature>
<evidence type="ECO:0000313" key="10">
    <source>
        <dbReference type="EMBL" id="KXS10083.1"/>
    </source>
</evidence>
<feature type="domain" description="RRM" evidence="9">
    <location>
        <begin position="134"/>
        <end position="233"/>
    </location>
</feature>
<feature type="compositionally biased region" description="Acidic residues" evidence="8">
    <location>
        <begin position="118"/>
        <end position="127"/>
    </location>
</feature>
<dbReference type="AlphaFoldDB" id="A0A139A154"/>
<reference evidence="10 11" key="1">
    <citation type="journal article" date="2015" name="Genome Biol. Evol.">
        <title>Phylogenomic analyses indicate that early fungi evolved digesting cell walls of algal ancestors of land plants.</title>
        <authorList>
            <person name="Chang Y."/>
            <person name="Wang S."/>
            <person name="Sekimoto S."/>
            <person name="Aerts A.L."/>
            <person name="Choi C."/>
            <person name="Clum A."/>
            <person name="LaButti K.M."/>
            <person name="Lindquist E.A."/>
            <person name="Yee Ngan C."/>
            <person name="Ohm R.A."/>
            <person name="Salamov A.A."/>
            <person name="Grigoriev I.V."/>
            <person name="Spatafora J.W."/>
            <person name="Berbee M.L."/>
        </authorList>
    </citation>
    <scope>NUCLEOTIDE SEQUENCE [LARGE SCALE GENOMIC DNA]</scope>
    <source>
        <strain evidence="10 11">JEL478</strain>
    </source>
</reference>
<evidence type="ECO:0000256" key="5">
    <source>
        <dbReference type="ARBA" id="ARBA00022884"/>
    </source>
</evidence>
<dbReference type="PANTHER" id="PTHR23236">
    <property type="entry name" value="EUKARYOTIC TRANSLATION INITIATION FACTOR 4B/4H"/>
    <property type="match status" value="1"/>
</dbReference>
<dbReference type="Proteomes" id="UP000070544">
    <property type="component" value="Unassembled WGS sequence"/>
</dbReference>
<keyword evidence="5 7" id="KW-0694">RNA-binding</keyword>
<dbReference type="OrthoDB" id="442677at2759"/>
<proteinExistence type="inferred from homology"/>